<evidence type="ECO:0000256" key="5">
    <source>
        <dbReference type="ARBA" id="ARBA00022842"/>
    </source>
</evidence>
<evidence type="ECO:0000256" key="1">
    <source>
        <dbReference type="ARBA" id="ARBA00022679"/>
    </source>
</evidence>
<comment type="similarity">
    <text evidence="7">Belongs to the GlnE family.</text>
</comment>
<evidence type="ECO:0000259" key="8">
    <source>
        <dbReference type="Pfam" id="PF03710"/>
    </source>
</evidence>
<gene>
    <name evidence="7 10" type="primary">glnE</name>
    <name evidence="10" type="ordered locus">BruAb1_0633</name>
</gene>
<dbReference type="AlphaFoldDB" id="Q57EC6"/>
<dbReference type="InterPro" id="IPR005190">
    <property type="entry name" value="GlnE_rpt_dom"/>
</dbReference>
<keyword evidence="4 7" id="KW-0067">ATP-binding</keyword>
<dbReference type="InterPro" id="IPR043519">
    <property type="entry name" value="NT_sf"/>
</dbReference>
<dbReference type="EC" id="2.7.7.42" evidence="7"/>
<reference evidence="10 11" key="1">
    <citation type="journal article" date="2005" name="J. Bacteriol.">
        <title>Completion of the genome sequence of Brucella abortus and comparison to the highly similar genomes of Brucella melitensis and Brucella suis.</title>
        <authorList>
            <person name="Halling S.M."/>
            <person name="Peterson-Burch B.D."/>
            <person name="Bricker B.J."/>
            <person name="Zuerner R.L."/>
            <person name="Qing Z."/>
            <person name="Li L.L."/>
            <person name="Kapur V."/>
            <person name="Alt D.P."/>
            <person name="Olsen S.C."/>
        </authorList>
    </citation>
    <scope>NUCLEOTIDE SEQUENCE [LARGE SCALE GENOMIC DNA]</scope>
    <source>
        <strain evidence="10 11">9-941</strain>
    </source>
</reference>
<proteinExistence type="inferred from homology"/>
<evidence type="ECO:0000256" key="4">
    <source>
        <dbReference type="ARBA" id="ARBA00022840"/>
    </source>
</evidence>
<dbReference type="KEGG" id="bmb:BruAb1_0633"/>
<feature type="domain" description="Glutamate-ammonia ligase adenylyltransferase repeated" evidence="8">
    <location>
        <begin position="1"/>
        <end position="189"/>
    </location>
</feature>
<dbReference type="SUPFAM" id="SSF81593">
    <property type="entry name" value="Nucleotidyltransferase substrate binding subunit/domain"/>
    <property type="match status" value="2"/>
</dbReference>
<dbReference type="NCBIfam" id="NF008292">
    <property type="entry name" value="PRK11072.1"/>
    <property type="match status" value="1"/>
</dbReference>
<dbReference type="GO" id="GO:0047388">
    <property type="term" value="F:[glutamine synthetase]-adenylyl-L-tyrosine phosphorylase activity"/>
    <property type="evidence" value="ECO:0007669"/>
    <property type="project" value="UniProtKB-EC"/>
</dbReference>
<dbReference type="GO" id="GO:0000287">
    <property type="term" value="F:magnesium ion binding"/>
    <property type="evidence" value="ECO:0007669"/>
    <property type="project" value="UniProtKB-UniRule"/>
</dbReference>
<dbReference type="GO" id="GO:0016874">
    <property type="term" value="F:ligase activity"/>
    <property type="evidence" value="ECO:0007669"/>
    <property type="project" value="UniProtKB-KW"/>
</dbReference>
<comment type="catalytic activity">
    <reaction evidence="7">
        <text>[glutamine synthetase]-L-tyrosine + ATP = [glutamine synthetase]-O(4)-(5'-adenylyl)-L-tyrosine + diphosphate</text>
        <dbReference type="Rhea" id="RHEA:18589"/>
        <dbReference type="Rhea" id="RHEA-COMP:10660"/>
        <dbReference type="Rhea" id="RHEA-COMP:10661"/>
        <dbReference type="ChEBI" id="CHEBI:30616"/>
        <dbReference type="ChEBI" id="CHEBI:33019"/>
        <dbReference type="ChEBI" id="CHEBI:46858"/>
        <dbReference type="ChEBI" id="CHEBI:83624"/>
        <dbReference type="EC" id="2.7.7.42"/>
    </reaction>
</comment>
<protein>
    <recommendedName>
        <fullName evidence="7">Bifunctional glutamine synthetase adenylyltransferase/adenylyl-removing enzyme</fullName>
    </recommendedName>
    <alternativeName>
        <fullName evidence="7">ATP:glutamine synthetase adenylyltransferase</fullName>
    </alternativeName>
    <alternativeName>
        <fullName evidence="7">ATase</fullName>
    </alternativeName>
    <domain>
        <recommendedName>
            <fullName evidence="7">Glutamine synthetase adenylyl-L-tyrosine phosphorylase</fullName>
            <ecNumber evidence="7">2.7.7.89</ecNumber>
        </recommendedName>
        <alternativeName>
            <fullName evidence="7">Adenylyl removase</fullName>
            <shortName evidence="7">AR</shortName>
            <shortName evidence="7">AT-N</shortName>
        </alternativeName>
    </domain>
    <domain>
        <recommendedName>
            <fullName evidence="7">Glutamine synthetase adenylyl transferase</fullName>
            <ecNumber evidence="7">2.7.7.42</ecNumber>
        </recommendedName>
        <alternativeName>
            <fullName evidence="7">Adenylyl transferase</fullName>
            <shortName evidence="7">AT</shortName>
            <shortName evidence="7">AT-C</shortName>
        </alternativeName>
    </domain>
</protein>
<comment type="function">
    <text evidence="7">Involved in the regulation of glutamine synthetase GlnA, a key enzyme in the process to assimilate ammonia. When cellular nitrogen levels are high, the C-terminal adenylyl transferase (AT) inactivates GlnA by covalent transfer of an adenylyl group from ATP to specific tyrosine residue of GlnA, thus reducing its activity. Conversely, when nitrogen levels are low, the N-terminal adenylyl removase (AR) activates GlnA by removing the adenylyl group by phosphorolysis, increasing its activity. The regulatory region of GlnE binds the signal transduction protein PII (GlnB) which indicates the nitrogen status of the cell.</text>
</comment>
<dbReference type="InterPro" id="IPR023057">
    <property type="entry name" value="GlnE"/>
</dbReference>
<dbReference type="Gene3D" id="1.20.120.1510">
    <property type="match status" value="1"/>
</dbReference>
<dbReference type="NCBIfam" id="NF010706">
    <property type="entry name" value="PRK14108.1"/>
    <property type="match status" value="1"/>
</dbReference>
<dbReference type="GO" id="GO:0000820">
    <property type="term" value="P:regulation of glutamine family amino acid metabolic process"/>
    <property type="evidence" value="ECO:0007669"/>
    <property type="project" value="UniProtKB-UniRule"/>
</dbReference>
<keyword evidence="5 7" id="KW-0460">Magnesium</keyword>
<dbReference type="PANTHER" id="PTHR30621:SF0">
    <property type="entry name" value="BIFUNCTIONAL GLUTAMINE SYNTHETASE ADENYLYLTRANSFERASE_ADENYLYL-REMOVING ENZYME"/>
    <property type="match status" value="1"/>
</dbReference>
<dbReference type="EnsemblBacteria" id="AAX74008">
    <property type="protein sequence ID" value="AAX74008"/>
    <property type="gene ID" value="BruAb1_0633"/>
</dbReference>
<dbReference type="HOGENOM" id="CLU_006233_0_0_5"/>
<dbReference type="InterPro" id="IPR013546">
    <property type="entry name" value="PII_UdlTrfase/GS_AdlTrfase"/>
</dbReference>
<dbReference type="Gene3D" id="1.20.120.330">
    <property type="entry name" value="Nucleotidyltransferases domain 2"/>
    <property type="match status" value="2"/>
</dbReference>
<dbReference type="GO" id="GO:0005829">
    <property type="term" value="C:cytosol"/>
    <property type="evidence" value="ECO:0007669"/>
    <property type="project" value="TreeGrafter"/>
</dbReference>
<dbReference type="EMBL" id="AE017223">
    <property type="protein sequence ID" value="AAX74008.1"/>
    <property type="molecule type" value="Genomic_DNA"/>
</dbReference>
<organism evidence="10 11">
    <name type="scientific">Brucella abortus biovar 1 (strain 9-941)</name>
    <dbReference type="NCBI Taxonomy" id="262698"/>
    <lineage>
        <taxon>Bacteria</taxon>
        <taxon>Pseudomonadati</taxon>
        <taxon>Pseudomonadota</taxon>
        <taxon>Alphaproteobacteria</taxon>
        <taxon>Hyphomicrobiales</taxon>
        <taxon>Brucellaceae</taxon>
        <taxon>Brucella/Ochrobactrum group</taxon>
        <taxon>Brucella</taxon>
    </lineage>
</organism>
<comment type="cofactor">
    <cofactor evidence="7">
        <name>Mg(2+)</name>
        <dbReference type="ChEBI" id="CHEBI:18420"/>
    </cofactor>
</comment>
<dbReference type="HAMAP" id="MF_00802">
    <property type="entry name" value="GlnE"/>
    <property type="match status" value="1"/>
</dbReference>
<feature type="domain" description="PII-uridylyltransferase/Glutamine-synthetase adenylyltransferase" evidence="9">
    <location>
        <begin position="213"/>
        <end position="353"/>
    </location>
</feature>
<feature type="domain" description="Glutamate-ammonia ligase adenylyltransferase repeated" evidence="8">
    <location>
        <begin position="465"/>
        <end position="706"/>
    </location>
</feature>
<comment type="catalytic activity">
    <reaction evidence="7">
        <text>[glutamine synthetase]-O(4)-(5'-adenylyl)-L-tyrosine + phosphate = [glutamine synthetase]-L-tyrosine + ADP</text>
        <dbReference type="Rhea" id="RHEA:43716"/>
        <dbReference type="Rhea" id="RHEA-COMP:10660"/>
        <dbReference type="Rhea" id="RHEA-COMP:10661"/>
        <dbReference type="ChEBI" id="CHEBI:43474"/>
        <dbReference type="ChEBI" id="CHEBI:46858"/>
        <dbReference type="ChEBI" id="CHEBI:83624"/>
        <dbReference type="ChEBI" id="CHEBI:456216"/>
        <dbReference type="EC" id="2.7.7.89"/>
    </reaction>
</comment>
<name>Q57EC6_BRUAB</name>
<dbReference type="PANTHER" id="PTHR30621">
    <property type="entry name" value="GLUTAMINE SYNTHETASE ADENYLYLTRANSFERASE"/>
    <property type="match status" value="1"/>
</dbReference>
<dbReference type="EC" id="2.7.7.89" evidence="7"/>
<keyword evidence="10" id="KW-0436">Ligase</keyword>
<evidence type="ECO:0000313" key="10">
    <source>
        <dbReference type="EMBL" id="AAX74008.1"/>
    </source>
</evidence>
<dbReference type="Proteomes" id="UP000000540">
    <property type="component" value="Chromosome I"/>
</dbReference>
<feature type="region of interest" description="Adenylyl transferase" evidence="7">
    <location>
        <begin position="364"/>
        <end position="871"/>
    </location>
</feature>
<keyword evidence="1 7" id="KW-0808">Transferase</keyword>
<keyword evidence="6 7" id="KW-0511">Multifunctional enzyme</keyword>
<dbReference type="Gene3D" id="3.30.460.10">
    <property type="entry name" value="Beta Polymerase, domain 2"/>
    <property type="match status" value="2"/>
</dbReference>
<keyword evidence="2 7" id="KW-0548">Nucleotidyltransferase</keyword>
<dbReference type="Pfam" id="PF03710">
    <property type="entry name" value="GlnE"/>
    <property type="match status" value="2"/>
</dbReference>
<evidence type="ECO:0000259" key="9">
    <source>
        <dbReference type="Pfam" id="PF08335"/>
    </source>
</evidence>
<dbReference type="CDD" id="cd05401">
    <property type="entry name" value="NT_GlnE_GlnD_like"/>
    <property type="match status" value="2"/>
</dbReference>
<keyword evidence="3 7" id="KW-0547">Nucleotide-binding</keyword>
<dbReference type="GO" id="GO:0005524">
    <property type="term" value="F:ATP binding"/>
    <property type="evidence" value="ECO:0007669"/>
    <property type="project" value="UniProtKB-UniRule"/>
</dbReference>
<evidence type="ECO:0000256" key="6">
    <source>
        <dbReference type="ARBA" id="ARBA00023268"/>
    </source>
</evidence>
<dbReference type="SUPFAM" id="SSF81301">
    <property type="entry name" value="Nucleotidyltransferase"/>
    <property type="match status" value="2"/>
</dbReference>
<feature type="region of interest" description="Adenylyl removase" evidence="7">
    <location>
        <begin position="1"/>
        <end position="358"/>
    </location>
</feature>
<evidence type="ECO:0000313" key="11">
    <source>
        <dbReference type="Proteomes" id="UP000000540"/>
    </source>
</evidence>
<evidence type="ECO:0000256" key="2">
    <source>
        <dbReference type="ARBA" id="ARBA00022695"/>
    </source>
</evidence>
<sequence>MTSLRQLKREAHVLIALCDLARIFNTETTTDRLTDLAEACTGAAVRFLLLDADAAGRINLPDRSNPEKDCGWIVLGMGKFGARELNYSSDIDLIVFIDETKPAIGDPYECVDTFSRLTRRLVRILQDRTGDGYVFRVDLRLRPDPGSTPLAIPVGAALHYYEGRGQNWERAAMIKARPVAGDRLSGKQILAELSPYVWRKYLDYAAIADVHSIKRQIHAHKGHGDIAVRGHNVKLGRGGIREIEFFVQTQQLIAGGRFPELRGNQTVPMLARLAERGWITQQARDALAQEYWFLRDVEHRIQMIADEQTHILPEDDEGFARVSHMMGYADPAEFSEIFLAALKVVEKQYAALFEQAPELGAASGNLVFTGDVDDPGTLETLSAMGYERSSDICRVIRTWHFGRYRATQSAEARERLTELTPALLKAFAETRRADESLLRFDGFLQGLPAGIQLFSLLQSNPRLLNLLVMIMSAAPRLADIITRNPHVFDGLLDPAIFSEVPTRAYLEERLRAFLGSATDFEEVLDRLRIFAAEHRFLIGIRLLTGAINGVRAGQAFSDLAELMVGRALEAVEAELQRRHGKVKGAKVALLAMGKLGSRELTAGSDVDLILLYDHDKDAEESDGEKPLAPSQYYIRLTQRLIAALSAPTAEGVLYEVDMRLRPSGNKGPVATHIEAFGKYQRNDAWTWEHMALTRARPIHGDEAFIARIKVDIEDVLAMPRDVRKLAGDVREMRELIAQEKPPRDDWDLKLKPGGIIDLEFIAQFATLAGYVKKTPRPFATEEVLANFDPFFADPAMVDGLVEAHRFYTNLSQATRLCLNDSAGLDQFPPGMRELLCRVAGLPDIERIEYELLEHYRLVRAAFDKLVGHGAD</sequence>
<dbReference type="GO" id="GO:0008882">
    <property type="term" value="F:[glutamate-ammonia-ligase] adenylyltransferase activity"/>
    <property type="evidence" value="ECO:0007669"/>
    <property type="project" value="UniProtKB-UniRule"/>
</dbReference>
<accession>Q57EC6</accession>
<evidence type="ECO:0000256" key="3">
    <source>
        <dbReference type="ARBA" id="ARBA00022741"/>
    </source>
</evidence>
<evidence type="ECO:0000256" key="7">
    <source>
        <dbReference type="HAMAP-Rule" id="MF_00802"/>
    </source>
</evidence>
<dbReference type="Pfam" id="PF08335">
    <property type="entry name" value="GlnD_UR_UTase"/>
    <property type="match status" value="1"/>
</dbReference>